<dbReference type="Pfam" id="PF01381">
    <property type="entry name" value="HTH_3"/>
    <property type="match status" value="1"/>
</dbReference>
<proteinExistence type="predicted"/>
<feature type="domain" description="HTH cro/C1-type" evidence="1">
    <location>
        <begin position="59"/>
        <end position="113"/>
    </location>
</feature>
<gene>
    <name evidence="2" type="ORF">DWX41_11890</name>
</gene>
<dbReference type="Gene3D" id="1.10.260.40">
    <property type="entry name" value="lambda repressor-like DNA-binding domains"/>
    <property type="match status" value="1"/>
</dbReference>
<dbReference type="InterPro" id="IPR010982">
    <property type="entry name" value="Lambda_DNA-bd_dom_sf"/>
</dbReference>
<protein>
    <submittedName>
        <fullName evidence="2">XRE family transcriptional regulator</fullName>
    </submittedName>
</protein>
<dbReference type="Proteomes" id="UP000261111">
    <property type="component" value="Unassembled WGS sequence"/>
</dbReference>
<dbReference type="InterPro" id="IPR001387">
    <property type="entry name" value="Cro/C1-type_HTH"/>
</dbReference>
<evidence type="ECO:0000313" key="3">
    <source>
        <dbReference type="Proteomes" id="UP000261111"/>
    </source>
</evidence>
<accession>A0A3E2WWE5</accession>
<dbReference type="PROSITE" id="PS50943">
    <property type="entry name" value="HTH_CROC1"/>
    <property type="match status" value="1"/>
</dbReference>
<dbReference type="AlphaFoldDB" id="A0A3E2WWE5"/>
<name>A0A3E2WWE5_9FIRM</name>
<dbReference type="CDD" id="cd00093">
    <property type="entry name" value="HTH_XRE"/>
    <property type="match status" value="1"/>
</dbReference>
<comment type="caution">
    <text evidence="2">The sequence shown here is derived from an EMBL/GenBank/DDBJ whole genome shotgun (WGS) entry which is preliminary data.</text>
</comment>
<dbReference type="GO" id="GO:0003677">
    <property type="term" value="F:DNA binding"/>
    <property type="evidence" value="ECO:0007669"/>
    <property type="project" value="InterPro"/>
</dbReference>
<sequence>MITKWTCEDFRHNIHPFHHLLGRLYPKFTSVTTKTYKHKQQHRQSAHIQRRKPMARKNLKEARKRAGMTQQQMADRLEIGLRHYKYIESGEVVGNIQIWDELEDITGIHQRKLREISETHPGKEDNQQKH</sequence>
<organism evidence="2 3">
    <name type="scientific">Hungatella hathewayi</name>
    <dbReference type="NCBI Taxonomy" id="154046"/>
    <lineage>
        <taxon>Bacteria</taxon>
        <taxon>Bacillati</taxon>
        <taxon>Bacillota</taxon>
        <taxon>Clostridia</taxon>
        <taxon>Lachnospirales</taxon>
        <taxon>Lachnospiraceae</taxon>
        <taxon>Hungatella</taxon>
    </lineage>
</organism>
<evidence type="ECO:0000313" key="2">
    <source>
        <dbReference type="EMBL" id="RGC31519.1"/>
    </source>
</evidence>
<dbReference type="SMART" id="SM00530">
    <property type="entry name" value="HTH_XRE"/>
    <property type="match status" value="1"/>
</dbReference>
<dbReference type="SUPFAM" id="SSF47413">
    <property type="entry name" value="lambda repressor-like DNA-binding domains"/>
    <property type="match status" value="1"/>
</dbReference>
<reference evidence="2 3" key="1">
    <citation type="submission" date="2018-08" db="EMBL/GenBank/DDBJ databases">
        <title>A genome reference for cultivated species of the human gut microbiota.</title>
        <authorList>
            <person name="Zou Y."/>
            <person name="Xue W."/>
            <person name="Luo G."/>
        </authorList>
    </citation>
    <scope>NUCLEOTIDE SEQUENCE [LARGE SCALE GENOMIC DNA]</scope>
    <source>
        <strain evidence="2 3">AF19-21</strain>
    </source>
</reference>
<evidence type="ECO:0000259" key="1">
    <source>
        <dbReference type="PROSITE" id="PS50943"/>
    </source>
</evidence>
<dbReference type="EMBL" id="QVIA01000012">
    <property type="protein sequence ID" value="RGC31519.1"/>
    <property type="molecule type" value="Genomic_DNA"/>
</dbReference>